<accession>A0A1E5C2S8</accession>
<evidence type="ECO:0000313" key="4">
    <source>
        <dbReference type="Proteomes" id="UP000095039"/>
    </source>
</evidence>
<reference evidence="3 4" key="1">
    <citation type="journal article" date="2012" name="Science">
        <title>Ecological populations of bacteria act as socially cohesive units of antibiotic production and resistance.</title>
        <authorList>
            <person name="Cordero O.X."/>
            <person name="Wildschutte H."/>
            <person name="Kirkup B."/>
            <person name="Proehl S."/>
            <person name="Ngo L."/>
            <person name="Hussain F."/>
            <person name="Le Roux F."/>
            <person name="Mincer T."/>
            <person name="Polz M.F."/>
        </authorList>
    </citation>
    <scope>NUCLEOTIDE SEQUENCE [LARGE SCALE GENOMIC DNA]</scope>
    <source>
        <strain evidence="3 4">FF-454</strain>
    </source>
</reference>
<dbReference type="Pfam" id="PF22879">
    <property type="entry name" value="AIPR_N"/>
    <property type="match status" value="1"/>
</dbReference>
<organism evidence="3 4">
    <name type="scientific">Enterovibrio norvegicus FF-454</name>
    <dbReference type="NCBI Taxonomy" id="1185651"/>
    <lineage>
        <taxon>Bacteria</taxon>
        <taxon>Pseudomonadati</taxon>
        <taxon>Pseudomonadota</taxon>
        <taxon>Gammaproteobacteria</taxon>
        <taxon>Vibrionales</taxon>
        <taxon>Vibrionaceae</taxon>
        <taxon>Enterovibrio</taxon>
    </lineage>
</organism>
<dbReference type="EMBL" id="AJWN02000075">
    <property type="protein sequence ID" value="OEE59827.1"/>
    <property type="molecule type" value="Genomic_DNA"/>
</dbReference>
<evidence type="ECO:0000259" key="2">
    <source>
        <dbReference type="Pfam" id="PF22879"/>
    </source>
</evidence>
<dbReference type="InterPro" id="IPR055101">
    <property type="entry name" value="AIPR_N"/>
</dbReference>
<dbReference type="AlphaFoldDB" id="A0A1E5C2S8"/>
<name>A0A1E5C2S8_9GAMM</name>
<dbReference type="Pfam" id="PF10592">
    <property type="entry name" value="AIPR"/>
    <property type="match status" value="1"/>
</dbReference>
<keyword evidence="4" id="KW-1185">Reference proteome</keyword>
<dbReference type="InterPro" id="IPR018891">
    <property type="entry name" value="AIPR_C"/>
</dbReference>
<evidence type="ECO:0000259" key="1">
    <source>
        <dbReference type="Pfam" id="PF10592"/>
    </source>
</evidence>
<evidence type="ECO:0000313" key="3">
    <source>
        <dbReference type="EMBL" id="OEE59827.1"/>
    </source>
</evidence>
<dbReference type="RefSeq" id="WP_016960857.1">
    <property type="nucleotide sequence ID" value="NZ_AJWN02000075.1"/>
</dbReference>
<dbReference type="Proteomes" id="UP000095039">
    <property type="component" value="Unassembled WGS sequence"/>
</dbReference>
<feature type="domain" description="Abortive infection phage resistance protein N-terminal" evidence="2">
    <location>
        <begin position="34"/>
        <end position="152"/>
    </location>
</feature>
<protein>
    <submittedName>
        <fullName evidence="3">Abortive phage infection protein</fullName>
    </submittedName>
</protein>
<feature type="domain" description="Abortive phage infection protein C-terminal" evidence="1">
    <location>
        <begin position="264"/>
        <end position="570"/>
    </location>
</feature>
<gene>
    <name evidence="3" type="ORF">A1OK_12865</name>
</gene>
<proteinExistence type="predicted"/>
<sequence length="617" mass="70358">MELGAVLNTREDLLNSSKDDDGFVQQNLLIDEVMPLLLETKVVDSEDINHTYYLSNDDKIKINGYTVNSTGERLQIFIVDDSYLSESNDDFYVSNRNNYEEQFKKAIRLVSSAIQNKLENVQESEPIKPLIAKLGSEDGLTQFDVIEIFLVTLSATVSFRGEEPQLRTIHYKDDNKNFSHRVVGKKSQSKELLFIRRVVDLNYLANVYASQGRAEPLKVVFKDIIGKNIEVIKAADEVDFESYLCVLDAPILSDLYKRYSSQLLEKNVRSFLQFKGVNKGIKKTIKDDPEKFIAFNNGLTITATEAKTTYYKKSLYLESLEDFQIVNGGQTTASIYFSSKEGLDISNVKVVAKINIAKTSKSKDLDVLISNISEFSNSQSRVSKVDLRSRSPKLVQLKSLSESVLPPSGKKWFFERAKGDFNTQVRKSTNGQKLKKDFPPKKRFTKELLAKYYCAWGDAPHLVKKGGEKVFRMFIEDIEPEQGDGIDINREFYEQLIAKIILFRTMEEVYGQGNNAIGQLRSAAVPYTISAIYKWSHANNNGTFLLQKIWKQECLSDELIEHLKELLFLMNELIKKYSLSDDYGEYSKKEELWVAVKESSELKNFMALASTKAVLNI</sequence>
<comment type="caution">
    <text evidence="3">The sequence shown here is derived from an EMBL/GenBank/DDBJ whole genome shotgun (WGS) entry which is preliminary data.</text>
</comment>